<evidence type="ECO:0000256" key="7">
    <source>
        <dbReference type="RuleBase" id="RU362063"/>
    </source>
</evidence>
<evidence type="ECO:0000313" key="10">
    <source>
        <dbReference type="Proteomes" id="UP000194841"/>
    </source>
</evidence>
<dbReference type="SMART" id="SM00858">
    <property type="entry name" value="SAF"/>
    <property type="match status" value="1"/>
</dbReference>
<dbReference type="EMBL" id="MWPV01000002">
    <property type="protein sequence ID" value="OUL58601.1"/>
    <property type="molecule type" value="Genomic_DNA"/>
</dbReference>
<comment type="subcellular location">
    <subcellularLocation>
        <location evidence="1 7">Periplasm</location>
    </subcellularLocation>
</comment>
<accession>A0A244CSN0</accession>
<organism evidence="9 10">
    <name type="scientific">Pseudoalteromonas ulvae</name>
    <dbReference type="NCBI Taxonomy" id="107327"/>
    <lineage>
        <taxon>Bacteria</taxon>
        <taxon>Pseudomonadati</taxon>
        <taxon>Pseudomonadota</taxon>
        <taxon>Gammaproteobacteria</taxon>
        <taxon>Alteromonadales</taxon>
        <taxon>Pseudoalteromonadaceae</taxon>
        <taxon>Pseudoalteromonas</taxon>
    </lineage>
</organism>
<dbReference type="PANTHER" id="PTHR36307:SF1">
    <property type="entry name" value="FLAGELLA BASAL BODY P-RING FORMATION PROTEIN FLGA"/>
    <property type="match status" value="1"/>
</dbReference>
<dbReference type="InterPro" id="IPR017585">
    <property type="entry name" value="SAF_FlgA"/>
</dbReference>
<dbReference type="Gene3D" id="3.90.1210.10">
    <property type="entry name" value="Antifreeze-like/N-acetylneuraminic acid synthase C-terminal domain"/>
    <property type="match status" value="1"/>
</dbReference>
<proteinExistence type="inferred from homology"/>
<sequence>MSLFKKNIYKLVFIVFTLLLTTKPTIAKTYSNTELQNIAVDFIASRLPTLTNGERTIDALPLDDHIKQRSCNSELVMNTANRSYTNRQMTVQIKCLDDNMWHQYIQVRATELSSLVVTQSALAKGEIITQDKLVIEMRPSHLVRSHHIGSVEELIGSRATRSIRAGSSISLNQICAVCKGDKVTIYAKHKTLSIKTNGEALENGLIGENILIENSQSGKKIQAQVTGPNQVIINF</sequence>
<evidence type="ECO:0000256" key="4">
    <source>
        <dbReference type="ARBA" id="ARBA00022729"/>
    </source>
</evidence>
<dbReference type="InterPro" id="IPR013974">
    <property type="entry name" value="SAF"/>
</dbReference>
<comment type="caution">
    <text evidence="9">The sequence shown here is derived from an EMBL/GenBank/DDBJ whole genome shotgun (WGS) entry which is preliminary data.</text>
</comment>
<evidence type="ECO:0000256" key="2">
    <source>
        <dbReference type="ARBA" id="ARBA00010474"/>
    </source>
</evidence>
<evidence type="ECO:0000256" key="6">
    <source>
        <dbReference type="ARBA" id="ARBA00025643"/>
    </source>
</evidence>
<comment type="function">
    <text evidence="6 7">Involved in the assembly process of the P-ring formation. It may associate with FlgF on the rod constituting a structure essential for the P-ring assembly or may act as a modulator protein for the P-ring assembly.</text>
</comment>
<dbReference type="AlphaFoldDB" id="A0A244CSN0"/>
<name>A0A244CSN0_PSEDV</name>
<keyword evidence="9" id="KW-0969">Cilium</keyword>
<dbReference type="CDD" id="cd11614">
    <property type="entry name" value="SAF_CpaB_FlgA_like"/>
    <property type="match status" value="1"/>
</dbReference>
<dbReference type="NCBIfam" id="TIGR03170">
    <property type="entry name" value="flgA_cterm"/>
    <property type="match status" value="1"/>
</dbReference>
<dbReference type="GO" id="GO:0044780">
    <property type="term" value="P:bacterial-type flagellum assembly"/>
    <property type="evidence" value="ECO:0007669"/>
    <property type="project" value="InterPro"/>
</dbReference>
<evidence type="ECO:0000256" key="3">
    <source>
        <dbReference type="ARBA" id="ARBA00014754"/>
    </source>
</evidence>
<dbReference type="InterPro" id="IPR039246">
    <property type="entry name" value="Flagellar_FlgA"/>
</dbReference>
<dbReference type="GO" id="GO:0042597">
    <property type="term" value="C:periplasmic space"/>
    <property type="evidence" value="ECO:0007669"/>
    <property type="project" value="UniProtKB-SubCell"/>
</dbReference>
<keyword evidence="10" id="KW-1185">Reference proteome</keyword>
<dbReference type="OrthoDB" id="5729023at2"/>
<evidence type="ECO:0000259" key="8">
    <source>
        <dbReference type="SMART" id="SM00858"/>
    </source>
</evidence>
<comment type="similarity">
    <text evidence="2 7">Belongs to the FlgA family.</text>
</comment>
<dbReference type="Pfam" id="PF13144">
    <property type="entry name" value="ChapFlgA"/>
    <property type="match status" value="1"/>
</dbReference>
<evidence type="ECO:0000256" key="1">
    <source>
        <dbReference type="ARBA" id="ARBA00004418"/>
    </source>
</evidence>
<keyword evidence="4" id="KW-0732">Signal</keyword>
<keyword evidence="9" id="KW-0966">Cell projection</keyword>
<gene>
    <name evidence="9" type="ORF">B1199_09785</name>
</gene>
<keyword evidence="9" id="KW-0282">Flagellum</keyword>
<reference evidence="9 10" key="1">
    <citation type="submission" date="2017-02" db="EMBL/GenBank/DDBJ databases">
        <title>Pseudoalteromonas ulvae TC14 Genome.</title>
        <authorList>
            <person name="Molmeret M."/>
        </authorList>
    </citation>
    <scope>NUCLEOTIDE SEQUENCE [LARGE SCALE GENOMIC DNA]</scope>
    <source>
        <strain evidence="9">TC14</strain>
    </source>
</reference>
<dbReference type="Proteomes" id="UP000194841">
    <property type="component" value="Unassembled WGS sequence"/>
</dbReference>
<keyword evidence="5 7" id="KW-0574">Periplasm</keyword>
<feature type="domain" description="SAF" evidence="8">
    <location>
        <begin position="113"/>
        <end position="175"/>
    </location>
</feature>
<dbReference type="Gene3D" id="2.30.30.760">
    <property type="match status" value="1"/>
</dbReference>
<keyword evidence="7" id="KW-1005">Bacterial flagellum biogenesis</keyword>
<evidence type="ECO:0000256" key="5">
    <source>
        <dbReference type="ARBA" id="ARBA00022764"/>
    </source>
</evidence>
<evidence type="ECO:0000313" key="9">
    <source>
        <dbReference type="EMBL" id="OUL58601.1"/>
    </source>
</evidence>
<protein>
    <recommendedName>
        <fullName evidence="3 7">Flagella basal body P-ring formation protein FlgA</fullName>
    </recommendedName>
</protein>
<dbReference type="PANTHER" id="PTHR36307">
    <property type="entry name" value="FLAGELLA BASAL BODY P-RING FORMATION PROTEIN FLGA"/>
    <property type="match status" value="1"/>
</dbReference>